<evidence type="ECO:0000256" key="1">
    <source>
        <dbReference type="SAM" id="Phobius"/>
    </source>
</evidence>
<accession>A0A9N7TSJ9</accession>
<dbReference type="EMBL" id="CADEAL010000313">
    <property type="protein sequence ID" value="CAB1418270.1"/>
    <property type="molecule type" value="Genomic_DNA"/>
</dbReference>
<evidence type="ECO:0000313" key="3">
    <source>
        <dbReference type="Proteomes" id="UP001153269"/>
    </source>
</evidence>
<proteinExistence type="predicted"/>
<keyword evidence="1" id="KW-0472">Membrane</keyword>
<gene>
    <name evidence="2" type="ORF">PLEPLA_LOCUS6094</name>
</gene>
<feature type="transmembrane region" description="Helical" evidence="1">
    <location>
        <begin position="6"/>
        <end position="26"/>
    </location>
</feature>
<sequence length="109" mass="10212">MGSVLVQVVPVLGQVALVLVVLALALEELVMGPVELGYDANAKARKYGMLSGALGGTGAGGVRPGGAGTGYGPGGVGPGGAGTGYGPGGVGQGGIGPGVVLVLVTDQVE</sequence>
<dbReference type="AlphaFoldDB" id="A0A9N7TSJ9"/>
<comment type="caution">
    <text evidence="2">The sequence shown here is derived from an EMBL/GenBank/DDBJ whole genome shotgun (WGS) entry which is preliminary data.</text>
</comment>
<keyword evidence="1" id="KW-1133">Transmembrane helix</keyword>
<keyword evidence="3" id="KW-1185">Reference proteome</keyword>
<organism evidence="2 3">
    <name type="scientific">Pleuronectes platessa</name>
    <name type="common">European plaice</name>
    <dbReference type="NCBI Taxonomy" id="8262"/>
    <lineage>
        <taxon>Eukaryota</taxon>
        <taxon>Metazoa</taxon>
        <taxon>Chordata</taxon>
        <taxon>Craniata</taxon>
        <taxon>Vertebrata</taxon>
        <taxon>Euteleostomi</taxon>
        <taxon>Actinopterygii</taxon>
        <taxon>Neopterygii</taxon>
        <taxon>Teleostei</taxon>
        <taxon>Neoteleostei</taxon>
        <taxon>Acanthomorphata</taxon>
        <taxon>Carangaria</taxon>
        <taxon>Pleuronectiformes</taxon>
        <taxon>Pleuronectoidei</taxon>
        <taxon>Pleuronectidae</taxon>
        <taxon>Pleuronectes</taxon>
    </lineage>
</organism>
<keyword evidence="1" id="KW-0812">Transmembrane</keyword>
<protein>
    <submittedName>
        <fullName evidence="2">Uncharacterized protein</fullName>
    </submittedName>
</protein>
<reference evidence="2" key="1">
    <citation type="submission" date="2020-03" db="EMBL/GenBank/DDBJ databases">
        <authorList>
            <person name="Weist P."/>
        </authorList>
    </citation>
    <scope>NUCLEOTIDE SEQUENCE</scope>
</reference>
<evidence type="ECO:0000313" key="2">
    <source>
        <dbReference type="EMBL" id="CAB1418270.1"/>
    </source>
</evidence>
<name>A0A9N7TSJ9_PLEPL</name>
<dbReference type="Proteomes" id="UP001153269">
    <property type="component" value="Unassembled WGS sequence"/>
</dbReference>